<feature type="region of interest" description="Disordered" evidence="1">
    <location>
        <begin position="514"/>
        <end position="577"/>
    </location>
</feature>
<feature type="transmembrane region" description="Helical" evidence="2">
    <location>
        <begin position="204"/>
        <end position="221"/>
    </location>
</feature>
<keyword evidence="2" id="KW-0812">Transmembrane</keyword>
<feature type="transmembrane region" description="Helical" evidence="2">
    <location>
        <begin position="136"/>
        <end position="154"/>
    </location>
</feature>
<dbReference type="InterPro" id="IPR016137">
    <property type="entry name" value="RGS"/>
</dbReference>
<feature type="compositionally biased region" description="Basic and acidic residues" evidence="1">
    <location>
        <begin position="568"/>
        <end position="577"/>
    </location>
</feature>
<feature type="transmembrane region" description="Helical" evidence="2">
    <location>
        <begin position="47"/>
        <end position="67"/>
    </location>
</feature>
<feature type="compositionally biased region" description="Low complexity" evidence="1">
    <location>
        <begin position="416"/>
        <end position="427"/>
    </location>
</feature>
<feature type="transmembrane region" description="Helical" evidence="2">
    <location>
        <begin position="79"/>
        <end position="98"/>
    </location>
</feature>
<dbReference type="SMART" id="SM00315">
    <property type="entry name" value="RGS"/>
    <property type="match status" value="1"/>
</dbReference>
<reference evidence="4" key="1">
    <citation type="submission" date="2021-01" db="EMBL/GenBank/DDBJ databases">
        <authorList>
            <person name="Corre E."/>
            <person name="Pelletier E."/>
            <person name="Niang G."/>
            <person name="Scheremetjew M."/>
            <person name="Finn R."/>
            <person name="Kale V."/>
            <person name="Holt S."/>
            <person name="Cochrane G."/>
            <person name="Meng A."/>
            <person name="Brown T."/>
            <person name="Cohen L."/>
        </authorList>
    </citation>
    <scope>NUCLEOTIDE SEQUENCE</scope>
    <source>
        <strain evidence="4">CCCM811</strain>
    </source>
</reference>
<dbReference type="SUPFAM" id="SSF48097">
    <property type="entry name" value="Regulator of G-protein signaling, RGS"/>
    <property type="match status" value="1"/>
</dbReference>
<protein>
    <recommendedName>
        <fullName evidence="3">RGS domain-containing protein</fullName>
    </recommendedName>
</protein>
<evidence type="ECO:0000313" key="4">
    <source>
        <dbReference type="EMBL" id="CAE0671424.1"/>
    </source>
</evidence>
<dbReference type="AlphaFoldDB" id="A0A7S3Z4K9"/>
<name>A0A7S3Z4K9_9EUKA</name>
<proteinExistence type="predicted"/>
<dbReference type="EMBL" id="HBIV01032357">
    <property type="protein sequence ID" value="CAE0671424.1"/>
    <property type="molecule type" value="Transcribed_RNA"/>
</dbReference>
<evidence type="ECO:0000259" key="3">
    <source>
        <dbReference type="SMART" id="SM00315"/>
    </source>
</evidence>
<feature type="compositionally biased region" description="Low complexity" evidence="1">
    <location>
        <begin position="447"/>
        <end position="456"/>
    </location>
</feature>
<feature type="transmembrane region" description="Helical" evidence="2">
    <location>
        <begin position="6"/>
        <end position="27"/>
    </location>
</feature>
<dbReference type="InterPro" id="IPR036305">
    <property type="entry name" value="RGS_sf"/>
</dbReference>
<feature type="compositionally biased region" description="Basic residues" evidence="1">
    <location>
        <begin position="520"/>
        <end position="542"/>
    </location>
</feature>
<evidence type="ECO:0000256" key="1">
    <source>
        <dbReference type="SAM" id="MobiDB-lite"/>
    </source>
</evidence>
<feature type="domain" description="RGS" evidence="3">
    <location>
        <begin position="272"/>
        <end position="639"/>
    </location>
</feature>
<evidence type="ECO:0000256" key="2">
    <source>
        <dbReference type="SAM" id="Phobius"/>
    </source>
</evidence>
<sequence length="658" mass="73860">MDALACHQLVAGFIYALAGADLIHGLVNTTRSRRVSFVLGDIRPVRLAVAQCILLYIVPLAALAGSFEGVHVPCLLVQAWRFFGFSAAMELYFYKMLLITRKLVRTYRARIVKAKSCPELRDAVDRIIKIISKTNINIMIALLTILHITQFLVLNLAMDWNPCGKFILVIVLLAEWLLITAAYWCVARKVLHRIGDTLFITRDLLVYTAAGIVATLAFQINDAVVLSPYHRELVFLWGTIPVIVAATWLELRMPVSREAAAYADSAATHTFKLGEIFLHSKTLEMFISHLFDEYSPENYYFYRDSTVFLAVYHGASLKEYPKMVQDAKRIYKEYIEVDAPMMVNIGHKNRVNFGFLNDIASGLKDAKEAGDVAHVLKSIKLRVRPSSGSPKSKTLLAVPAHKLEDSLSGKGGGGSSSESRNSPRVSGLSSPKDRDGRSQPFPEAKAGTTTTTGLLGSMRTPRVRSPNAESLKEMKTNERKMFGSAFNLLGVSTASMIDSTKRLCRTGSIIREEPDDCKKTSRSSRGRRGRDQKRDRFRHSPSRIRWPSSSRTESKHSQSEEDLTISSREVRPTGDNENSKTFQRALLYLSTRGCVADAAPPLVNHLMQTVEKARLEVFQLMAKDTLRRFHNKKKVQKVLNEIHIRVKDRWESQPNVST</sequence>
<gene>
    <name evidence="4" type="ORF">LGLO00237_LOCUS23069</name>
</gene>
<keyword evidence="2" id="KW-0472">Membrane</keyword>
<feature type="transmembrane region" description="Helical" evidence="2">
    <location>
        <begin position="166"/>
        <end position="184"/>
    </location>
</feature>
<organism evidence="4">
    <name type="scientific">Lotharella globosa</name>
    <dbReference type="NCBI Taxonomy" id="91324"/>
    <lineage>
        <taxon>Eukaryota</taxon>
        <taxon>Sar</taxon>
        <taxon>Rhizaria</taxon>
        <taxon>Cercozoa</taxon>
        <taxon>Chlorarachniophyceae</taxon>
        <taxon>Lotharella</taxon>
    </lineage>
</organism>
<feature type="region of interest" description="Disordered" evidence="1">
    <location>
        <begin position="384"/>
        <end position="470"/>
    </location>
</feature>
<keyword evidence="2" id="KW-1133">Transmembrane helix</keyword>
<dbReference type="InterPro" id="IPR044926">
    <property type="entry name" value="RGS_subdomain_2"/>
</dbReference>
<accession>A0A7S3Z4K9</accession>
<dbReference type="Gene3D" id="1.10.167.10">
    <property type="entry name" value="Regulator of G-protein Signalling 4, domain 2"/>
    <property type="match status" value="1"/>
</dbReference>